<organism evidence="2 3">
    <name type="scientific">Tetragenococcus solitarius</name>
    <dbReference type="NCBI Taxonomy" id="71453"/>
    <lineage>
        <taxon>Bacteria</taxon>
        <taxon>Bacillati</taxon>
        <taxon>Bacillota</taxon>
        <taxon>Bacilli</taxon>
        <taxon>Lactobacillales</taxon>
        <taxon>Enterococcaceae</taxon>
        <taxon>Tetragenococcus</taxon>
    </lineage>
</organism>
<dbReference type="InterPro" id="IPR050712">
    <property type="entry name" value="NAD(P)H-dep_reductase"/>
</dbReference>
<gene>
    <name evidence="2" type="ORF">GCM10019998_02570</name>
</gene>
<dbReference type="InterPro" id="IPR029039">
    <property type="entry name" value="Flavoprotein-like_sf"/>
</dbReference>
<dbReference type="SUPFAM" id="SSF52218">
    <property type="entry name" value="Flavoproteins"/>
    <property type="match status" value="1"/>
</dbReference>
<reference evidence="2 3" key="1">
    <citation type="journal article" date="2019" name="Int. J. Syst. Evol. Microbiol.">
        <title>The Global Catalogue of Microorganisms (GCM) 10K type strain sequencing project: providing services to taxonomists for standard genome sequencing and annotation.</title>
        <authorList>
            <consortium name="The Broad Institute Genomics Platform"/>
            <consortium name="The Broad Institute Genome Sequencing Center for Infectious Disease"/>
            <person name="Wu L."/>
            <person name="Ma J."/>
        </authorList>
    </citation>
    <scope>NUCLEOTIDE SEQUENCE [LARGE SCALE GENOMIC DNA]</scope>
    <source>
        <strain evidence="2 3">JCM 8736</strain>
    </source>
</reference>
<name>A0ABN3Y182_9ENTE</name>
<comment type="caution">
    <text evidence="2">The sequence shown here is derived from an EMBL/GenBank/DDBJ whole genome shotgun (WGS) entry which is preliminary data.</text>
</comment>
<protein>
    <submittedName>
        <fullName evidence="2">NADPH-dependent FMN reductase</fullName>
    </submittedName>
</protein>
<keyword evidence="3" id="KW-1185">Reference proteome</keyword>
<dbReference type="EMBL" id="BAAAXQ010000006">
    <property type="protein sequence ID" value="GAA3009896.1"/>
    <property type="molecule type" value="Genomic_DNA"/>
</dbReference>
<accession>A0ABN3Y182</accession>
<dbReference type="RefSeq" id="WP_068708277.1">
    <property type="nucleotide sequence ID" value="NZ_BAAAXQ010000006.1"/>
</dbReference>
<feature type="domain" description="NADPH-dependent FMN reductase-like" evidence="1">
    <location>
        <begin position="1"/>
        <end position="146"/>
    </location>
</feature>
<proteinExistence type="predicted"/>
<dbReference type="PANTHER" id="PTHR30543:SF21">
    <property type="entry name" value="NAD(P)H-DEPENDENT FMN REDUCTASE LOT6"/>
    <property type="match status" value="1"/>
</dbReference>
<dbReference type="Pfam" id="PF03358">
    <property type="entry name" value="FMN_red"/>
    <property type="match status" value="1"/>
</dbReference>
<evidence type="ECO:0000259" key="1">
    <source>
        <dbReference type="Pfam" id="PF03358"/>
    </source>
</evidence>
<dbReference type="Proteomes" id="UP001501577">
    <property type="component" value="Unassembled WGS sequence"/>
</dbReference>
<evidence type="ECO:0000313" key="3">
    <source>
        <dbReference type="Proteomes" id="UP001501577"/>
    </source>
</evidence>
<dbReference type="InterPro" id="IPR005025">
    <property type="entry name" value="FMN_Rdtase-like_dom"/>
</dbReference>
<sequence length="181" mass="20290">MNFVAIEGTNADFSYNRMLLHYINRHFASEHRIEVCEIADLPAFNADLDVNEQSAVLALDKKIKGADGVIIASPEYDHSIPAVLKSTIEWLSYQLNSFYKKPVLIVGASYGPQGSARAQFQLRQILSSPDVMANVLPGNEFLLGNVMQQFDDEQNLKDPTVIGNLETSFHDFVDYTTTFKK</sequence>
<dbReference type="Gene3D" id="3.40.50.360">
    <property type="match status" value="1"/>
</dbReference>
<dbReference type="PANTHER" id="PTHR30543">
    <property type="entry name" value="CHROMATE REDUCTASE"/>
    <property type="match status" value="1"/>
</dbReference>
<evidence type="ECO:0000313" key="2">
    <source>
        <dbReference type="EMBL" id="GAA3009896.1"/>
    </source>
</evidence>